<keyword evidence="8" id="KW-1185">Reference proteome</keyword>
<comment type="similarity">
    <text evidence="2">Belongs to the FUN14 family.</text>
</comment>
<feature type="transmembrane region" description="Helical" evidence="6">
    <location>
        <begin position="125"/>
        <end position="145"/>
    </location>
</feature>
<evidence type="ECO:0000313" key="7">
    <source>
        <dbReference type="EMBL" id="KAF8478634.1"/>
    </source>
</evidence>
<evidence type="ECO:0000256" key="6">
    <source>
        <dbReference type="SAM" id="Phobius"/>
    </source>
</evidence>
<comment type="subcellular location">
    <subcellularLocation>
        <location evidence="1">Membrane</location>
    </subcellularLocation>
</comment>
<dbReference type="PANTHER" id="PTHR21346:SF10">
    <property type="entry name" value="TRANSMEMBRANE PROTEIN"/>
    <property type="match status" value="1"/>
</dbReference>
<dbReference type="EMBL" id="WHVB01000011">
    <property type="protein sequence ID" value="KAF8478634.1"/>
    <property type="molecule type" value="Genomic_DNA"/>
</dbReference>
<dbReference type="AlphaFoldDB" id="A0A9P5MTV1"/>
<dbReference type="Proteomes" id="UP000759537">
    <property type="component" value="Unassembled WGS sequence"/>
</dbReference>
<dbReference type="OrthoDB" id="163794at2759"/>
<evidence type="ECO:0000256" key="4">
    <source>
        <dbReference type="ARBA" id="ARBA00022989"/>
    </source>
</evidence>
<keyword evidence="3 6" id="KW-0812">Transmembrane</keyword>
<gene>
    <name evidence="7" type="ORF">DFH94DRAFT_794691</name>
</gene>
<dbReference type="GO" id="GO:0016020">
    <property type="term" value="C:membrane"/>
    <property type="evidence" value="ECO:0007669"/>
    <property type="project" value="UniProtKB-SubCell"/>
</dbReference>
<dbReference type="Pfam" id="PF04930">
    <property type="entry name" value="FUN14"/>
    <property type="match status" value="1"/>
</dbReference>
<dbReference type="InterPro" id="IPR007014">
    <property type="entry name" value="FUN14"/>
</dbReference>
<dbReference type="PANTHER" id="PTHR21346">
    <property type="entry name" value="FUN14 DOMAIN CONTAINING"/>
    <property type="match status" value="1"/>
</dbReference>
<evidence type="ECO:0000256" key="3">
    <source>
        <dbReference type="ARBA" id="ARBA00022692"/>
    </source>
</evidence>
<evidence type="ECO:0000256" key="1">
    <source>
        <dbReference type="ARBA" id="ARBA00004370"/>
    </source>
</evidence>
<reference evidence="7" key="2">
    <citation type="journal article" date="2020" name="Nat. Commun.">
        <title>Large-scale genome sequencing of mycorrhizal fungi provides insights into the early evolution of symbiotic traits.</title>
        <authorList>
            <person name="Miyauchi S."/>
            <person name="Kiss E."/>
            <person name="Kuo A."/>
            <person name="Drula E."/>
            <person name="Kohler A."/>
            <person name="Sanchez-Garcia M."/>
            <person name="Morin E."/>
            <person name="Andreopoulos B."/>
            <person name="Barry K.W."/>
            <person name="Bonito G."/>
            <person name="Buee M."/>
            <person name="Carver A."/>
            <person name="Chen C."/>
            <person name="Cichocki N."/>
            <person name="Clum A."/>
            <person name="Culley D."/>
            <person name="Crous P.W."/>
            <person name="Fauchery L."/>
            <person name="Girlanda M."/>
            <person name="Hayes R.D."/>
            <person name="Keri Z."/>
            <person name="LaButti K."/>
            <person name="Lipzen A."/>
            <person name="Lombard V."/>
            <person name="Magnuson J."/>
            <person name="Maillard F."/>
            <person name="Murat C."/>
            <person name="Nolan M."/>
            <person name="Ohm R.A."/>
            <person name="Pangilinan J."/>
            <person name="Pereira M.F."/>
            <person name="Perotto S."/>
            <person name="Peter M."/>
            <person name="Pfister S."/>
            <person name="Riley R."/>
            <person name="Sitrit Y."/>
            <person name="Stielow J.B."/>
            <person name="Szollosi G."/>
            <person name="Zifcakova L."/>
            <person name="Stursova M."/>
            <person name="Spatafora J.W."/>
            <person name="Tedersoo L."/>
            <person name="Vaario L.M."/>
            <person name="Yamada A."/>
            <person name="Yan M."/>
            <person name="Wang P."/>
            <person name="Xu J."/>
            <person name="Bruns T."/>
            <person name="Baldrian P."/>
            <person name="Vilgalys R."/>
            <person name="Dunand C."/>
            <person name="Henrissat B."/>
            <person name="Grigoriev I.V."/>
            <person name="Hibbett D."/>
            <person name="Nagy L.G."/>
            <person name="Martin F.M."/>
        </authorList>
    </citation>
    <scope>NUCLEOTIDE SEQUENCE</scope>
    <source>
        <strain evidence="7">Prilba</strain>
    </source>
</reference>
<accession>A0A9P5MTV1</accession>
<evidence type="ECO:0000256" key="5">
    <source>
        <dbReference type="ARBA" id="ARBA00023136"/>
    </source>
</evidence>
<proteinExistence type="inferred from homology"/>
<organism evidence="7 8">
    <name type="scientific">Russula ochroleuca</name>
    <dbReference type="NCBI Taxonomy" id="152965"/>
    <lineage>
        <taxon>Eukaryota</taxon>
        <taxon>Fungi</taxon>
        <taxon>Dikarya</taxon>
        <taxon>Basidiomycota</taxon>
        <taxon>Agaricomycotina</taxon>
        <taxon>Agaricomycetes</taxon>
        <taxon>Russulales</taxon>
        <taxon>Russulaceae</taxon>
        <taxon>Russula</taxon>
    </lineage>
</organism>
<evidence type="ECO:0000256" key="2">
    <source>
        <dbReference type="ARBA" id="ARBA00009160"/>
    </source>
</evidence>
<sequence length="206" mass="22360">MSSLYAHVFSHQAALRRTSFQLGLKHATHALRRTTIASPLRARPFSSNVTPNRAVARVGTGLAGAGLGLLFYANFQKLNCEPLGPSNLAPLPPDPQSTVNMYELTFGTVCGVCAGVFVKKGAKTLAFVFGGIFVLLQYLGSVSIIRIDWSRAAAGFEGLFYTLETNGTRRPPTVYSLWRRLIDFLTADFQPRASFIAGFALGMRIG</sequence>
<feature type="transmembrane region" description="Helical" evidence="6">
    <location>
        <begin position="54"/>
        <end position="75"/>
    </location>
</feature>
<evidence type="ECO:0000313" key="8">
    <source>
        <dbReference type="Proteomes" id="UP000759537"/>
    </source>
</evidence>
<keyword evidence="5 6" id="KW-0472">Membrane</keyword>
<reference evidence="7" key="1">
    <citation type="submission" date="2019-10" db="EMBL/GenBank/DDBJ databases">
        <authorList>
            <consortium name="DOE Joint Genome Institute"/>
            <person name="Kuo A."/>
            <person name="Miyauchi S."/>
            <person name="Kiss E."/>
            <person name="Drula E."/>
            <person name="Kohler A."/>
            <person name="Sanchez-Garcia M."/>
            <person name="Andreopoulos B."/>
            <person name="Barry K.W."/>
            <person name="Bonito G."/>
            <person name="Buee M."/>
            <person name="Carver A."/>
            <person name="Chen C."/>
            <person name="Cichocki N."/>
            <person name="Clum A."/>
            <person name="Culley D."/>
            <person name="Crous P.W."/>
            <person name="Fauchery L."/>
            <person name="Girlanda M."/>
            <person name="Hayes R."/>
            <person name="Keri Z."/>
            <person name="LaButti K."/>
            <person name="Lipzen A."/>
            <person name="Lombard V."/>
            <person name="Magnuson J."/>
            <person name="Maillard F."/>
            <person name="Morin E."/>
            <person name="Murat C."/>
            <person name="Nolan M."/>
            <person name="Ohm R."/>
            <person name="Pangilinan J."/>
            <person name="Pereira M."/>
            <person name="Perotto S."/>
            <person name="Peter M."/>
            <person name="Riley R."/>
            <person name="Sitrit Y."/>
            <person name="Stielow B."/>
            <person name="Szollosi G."/>
            <person name="Zifcakova L."/>
            <person name="Stursova M."/>
            <person name="Spatafora J.W."/>
            <person name="Tedersoo L."/>
            <person name="Vaario L.-M."/>
            <person name="Yamada A."/>
            <person name="Yan M."/>
            <person name="Wang P."/>
            <person name="Xu J."/>
            <person name="Bruns T."/>
            <person name="Baldrian P."/>
            <person name="Vilgalys R."/>
            <person name="Henrissat B."/>
            <person name="Grigoriev I.V."/>
            <person name="Hibbett D."/>
            <person name="Nagy L.G."/>
            <person name="Martin F.M."/>
        </authorList>
    </citation>
    <scope>NUCLEOTIDE SEQUENCE</scope>
    <source>
        <strain evidence="7">Prilba</strain>
    </source>
</reference>
<keyword evidence="4 6" id="KW-1133">Transmembrane helix</keyword>
<protein>
    <submittedName>
        <fullName evidence="7">FUN14 family-domain-containing protein</fullName>
    </submittedName>
</protein>
<feature type="transmembrane region" description="Helical" evidence="6">
    <location>
        <begin position="99"/>
        <end position="118"/>
    </location>
</feature>
<name>A0A9P5MTV1_9AGAM</name>
<comment type="caution">
    <text evidence="7">The sequence shown here is derived from an EMBL/GenBank/DDBJ whole genome shotgun (WGS) entry which is preliminary data.</text>
</comment>